<evidence type="ECO:0000313" key="2">
    <source>
        <dbReference type="EMBL" id="KAJ8339173.1"/>
    </source>
</evidence>
<evidence type="ECO:0000313" key="3">
    <source>
        <dbReference type="Proteomes" id="UP001152622"/>
    </source>
</evidence>
<proteinExistence type="predicted"/>
<evidence type="ECO:0000256" key="1">
    <source>
        <dbReference type="SAM" id="MobiDB-lite"/>
    </source>
</evidence>
<sequence length="70" mass="7659">MYHSSLRAQPQLGQPRGAEPGKEPPDLCNTSPLPVGTCNCPLSEVMEPDSTAEQDIHNEYLSFVSVRDDC</sequence>
<feature type="region of interest" description="Disordered" evidence="1">
    <location>
        <begin position="1"/>
        <end position="30"/>
    </location>
</feature>
<accession>A0A9Q1EI22</accession>
<dbReference type="AlphaFoldDB" id="A0A9Q1EI22"/>
<feature type="compositionally biased region" description="Polar residues" evidence="1">
    <location>
        <begin position="1"/>
        <end position="12"/>
    </location>
</feature>
<comment type="caution">
    <text evidence="2">The sequence shown here is derived from an EMBL/GenBank/DDBJ whole genome shotgun (WGS) entry which is preliminary data.</text>
</comment>
<organism evidence="2 3">
    <name type="scientific">Synaphobranchus kaupii</name>
    <name type="common">Kaup's arrowtooth eel</name>
    <dbReference type="NCBI Taxonomy" id="118154"/>
    <lineage>
        <taxon>Eukaryota</taxon>
        <taxon>Metazoa</taxon>
        <taxon>Chordata</taxon>
        <taxon>Craniata</taxon>
        <taxon>Vertebrata</taxon>
        <taxon>Euteleostomi</taxon>
        <taxon>Actinopterygii</taxon>
        <taxon>Neopterygii</taxon>
        <taxon>Teleostei</taxon>
        <taxon>Anguilliformes</taxon>
        <taxon>Synaphobranchidae</taxon>
        <taxon>Synaphobranchus</taxon>
    </lineage>
</organism>
<gene>
    <name evidence="2" type="ORF">SKAU_G00359590</name>
</gene>
<keyword evidence="3" id="KW-1185">Reference proteome</keyword>
<name>A0A9Q1EI22_SYNKA</name>
<dbReference type="Proteomes" id="UP001152622">
    <property type="component" value="Chromosome 17"/>
</dbReference>
<protein>
    <submittedName>
        <fullName evidence="2">Uncharacterized protein</fullName>
    </submittedName>
</protein>
<dbReference type="EMBL" id="JAINUF010000017">
    <property type="protein sequence ID" value="KAJ8339173.1"/>
    <property type="molecule type" value="Genomic_DNA"/>
</dbReference>
<reference evidence="2" key="1">
    <citation type="journal article" date="2023" name="Science">
        <title>Genome structures resolve the early diversification of teleost fishes.</title>
        <authorList>
            <person name="Parey E."/>
            <person name="Louis A."/>
            <person name="Montfort J."/>
            <person name="Bouchez O."/>
            <person name="Roques C."/>
            <person name="Iampietro C."/>
            <person name="Lluch J."/>
            <person name="Castinel A."/>
            <person name="Donnadieu C."/>
            <person name="Desvignes T."/>
            <person name="Floi Bucao C."/>
            <person name="Jouanno E."/>
            <person name="Wen M."/>
            <person name="Mejri S."/>
            <person name="Dirks R."/>
            <person name="Jansen H."/>
            <person name="Henkel C."/>
            <person name="Chen W.J."/>
            <person name="Zahm M."/>
            <person name="Cabau C."/>
            <person name="Klopp C."/>
            <person name="Thompson A.W."/>
            <person name="Robinson-Rechavi M."/>
            <person name="Braasch I."/>
            <person name="Lecointre G."/>
            <person name="Bobe J."/>
            <person name="Postlethwait J.H."/>
            <person name="Berthelot C."/>
            <person name="Roest Crollius H."/>
            <person name="Guiguen Y."/>
        </authorList>
    </citation>
    <scope>NUCLEOTIDE SEQUENCE</scope>
    <source>
        <strain evidence="2">WJC10195</strain>
    </source>
</reference>